<dbReference type="RefSeq" id="WP_154381096.1">
    <property type="nucleotide sequence ID" value="NZ_WKJJ01000026.1"/>
</dbReference>
<dbReference type="Proteomes" id="UP000446768">
    <property type="component" value="Unassembled WGS sequence"/>
</dbReference>
<comment type="caution">
    <text evidence="1">The sequence shown here is derived from an EMBL/GenBank/DDBJ whole genome shotgun (WGS) entry which is preliminary data.</text>
</comment>
<evidence type="ECO:0000313" key="1">
    <source>
        <dbReference type="EMBL" id="MRV76005.1"/>
    </source>
</evidence>
<accession>A0A7X2LUT5</accession>
<keyword evidence="2" id="KW-1185">Reference proteome</keyword>
<sequence length="117" mass="13190">MREMTMRRLSLEPVVILPRLPMLIGLILVASIGHAEADPLAELAKGQPKDVAAIAERIAMCAHFGGEEPYDAARQREIAVAVKKYRCVQLDRDEATLRKRYKDNSAVLRVLQKAHEW</sequence>
<dbReference type="EMBL" id="WKJJ01000026">
    <property type="protein sequence ID" value="MRV76005.1"/>
    <property type="molecule type" value="Genomic_DNA"/>
</dbReference>
<name>A0A7X2LUT5_9BURK</name>
<reference evidence="1 2" key="1">
    <citation type="submission" date="2019-11" db="EMBL/GenBank/DDBJ databases">
        <title>Novel species isolated from a subtropical stream in China.</title>
        <authorList>
            <person name="Lu H."/>
        </authorList>
    </citation>
    <scope>NUCLEOTIDE SEQUENCE [LARGE SCALE GENOMIC DNA]</scope>
    <source>
        <strain evidence="1 2">FT92W</strain>
    </source>
</reference>
<proteinExistence type="predicted"/>
<evidence type="ECO:0000313" key="2">
    <source>
        <dbReference type="Proteomes" id="UP000446768"/>
    </source>
</evidence>
<gene>
    <name evidence="1" type="ORF">GJ700_30255</name>
</gene>
<protein>
    <submittedName>
        <fullName evidence="1">Uncharacterized protein</fullName>
    </submittedName>
</protein>
<organism evidence="1 2">
    <name type="scientific">Pseudoduganella rivuli</name>
    <dbReference type="NCBI Taxonomy" id="2666085"/>
    <lineage>
        <taxon>Bacteria</taxon>
        <taxon>Pseudomonadati</taxon>
        <taxon>Pseudomonadota</taxon>
        <taxon>Betaproteobacteria</taxon>
        <taxon>Burkholderiales</taxon>
        <taxon>Oxalobacteraceae</taxon>
        <taxon>Telluria group</taxon>
        <taxon>Pseudoduganella</taxon>
    </lineage>
</organism>
<dbReference type="AlphaFoldDB" id="A0A7X2LUT5"/>